<dbReference type="EMBL" id="OU015569">
    <property type="protein sequence ID" value="CAG5097494.1"/>
    <property type="molecule type" value="Genomic_DNA"/>
</dbReference>
<keyword evidence="1" id="KW-0472">Membrane</keyword>
<evidence type="ECO:0000313" key="2">
    <source>
        <dbReference type="EMBL" id="CAG5097494.1"/>
    </source>
</evidence>
<keyword evidence="1" id="KW-1133">Transmembrane helix</keyword>
<sequence>MPLELDLTLIFSCVLFCLIFLSVASCLERIKRRNRAAVVSREEDLEASTSSRTEPIFHHDFNLPADDPPSYDSIFGTENTVPAMNSCEPPSYNSIFMTENTVPAMYPCEPPSYDSIFATENTVPAMCPCEPPSYHSIFMTDNASPSV</sequence>
<keyword evidence="1" id="KW-0812">Transmembrane</keyword>
<evidence type="ECO:0000313" key="3">
    <source>
        <dbReference type="Proteomes" id="UP001158576"/>
    </source>
</evidence>
<organism evidence="2 3">
    <name type="scientific">Oikopleura dioica</name>
    <name type="common">Tunicate</name>
    <dbReference type="NCBI Taxonomy" id="34765"/>
    <lineage>
        <taxon>Eukaryota</taxon>
        <taxon>Metazoa</taxon>
        <taxon>Chordata</taxon>
        <taxon>Tunicata</taxon>
        <taxon>Appendicularia</taxon>
        <taxon>Copelata</taxon>
        <taxon>Oikopleuridae</taxon>
        <taxon>Oikopleura</taxon>
    </lineage>
</organism>
<dbReference type="Proteomes" id="UP001158576">
    <property type="component" value="Chromosome XSR"/>
</dbReference>
<protein>
    <submittedName>
        <fullName evidence="2">Oidioi.mRNA.OKI2018_I69.XSR.g15098.t1.cds</fullName>
    </submittedName>
</protein>
<keyword evidence="3" id="KW-1185">Reference proteome</keyword>
<name>A0ABN7SBS1_OIKDI</name>
<evidence type="ECO:0000256" key="1">
    <source>
        <dbReference type="SAM" id="Phobius"/>
    </source>
</evidence>
<gene>
    <name evidence="2" type="ORF">OKIOD_LOCUS6656</name>
</gene>
<accession>A0ABN7SBS1</accession>
<feature type="transmembrane region" description="Helical" evidence="1">
    <location>
        <begin position="6"/>
        <end position="27"/>
    </location>
</feature>
<reference evidence="2 3" key="1">
    <citation type="submission" date="2021-04" db="EMBL/GenBank/DDBJ databases">
        <authorList>
            <person name="Bliznina A."/>
        </authorList>
    </citation>
    <scope>NUCLEOTIDE SEQUENCE [LARGE SCALE GENOMIC DNA]</scope>
</reference>
<proteinExistence type="predicted"/>